<proteinExistence type="predicted"/>
<protein>
    <submittedName>
        <fullName evidence="2">Uncharacterized protein</fullName>
    </submittedName>
</protein>
<name>A0ABQ3KXV2_9ALTE</name>
<evidence type="ECO:0000313" key="2">
    <source>
        <dbReference type="EMBL" id="GHG64080.1"/>
    </source>
</evidence>
<gene>
    <name evidence="2" type="ORF">GCM10010919_10390</name>
</gene>
<dbReference type="RefSeq" id="WP_189430960.1">
    <property type="nucleotide sequence ID" value="NZ_BNAO01000002.1"/>
</dbReference>
<feature type="signal peptide" evidence="1">
    <location>
        <begin position="1"/>
        <end position="17"/>
    </location>
</feature>
<reference evidence="3" key="1">
    <citation type="journal article" date="2019" name="Int. J. Syst. Evol. Microbiol.">
        <title>The Global Catalogue of Microorganisms (GCM) 10K type strain sequencing project: providing services to taxonomists for standard genome sequencing and annotation.</title>
        <authorList>
            <consortium name="The Broad Institute Genomics Platform"/>
            <consortium name="The Broad Institute Genome Sequencing Center for Infectious Disease"/>
            <person name="Wu L."/>
            <person name="Ma J."/>
        </authorList>
    </citation>
    <scope>NUCLEOTIDE SEQUENCE [LARGE SCALE GENOMIC DNA]</scope>
    <source>
        <strain evidence="3">CGMCC 1.7003</strain>
    </source>
</reference>
<feature type="chain" id="PRO_5046730751" evidence="1">
    <location>
        <begin position="18"/>
        <end position="157"/>
    </location>
</feature>
<dbReference type="EMBL" id="BNAO01000002">
    <property type="protein sequence ID" value="GHG64080.1"/>
    <property type="molecule type" value="Genomic_DNA"/>
</dbReference>
<sequence>MRFLVLALLLVSFCSQATFNYEGEVALHYVNGEQRTQKFSLALTREAGNYLFQVGSQSARVAAPPQKYALSLILQHDREVWVTDFTDQPLQAFVLTIADYKIILKQDQQATAARGKFILQFGDETYFFGRGPAQINFKLEPSGIVDIEIRGMFKPRR</sequence>
<keyword evidence="1" id="KW-0732">Signal</keyword>
<organism evidence="2 3">
    <name type="scientific">Alishewanella longhuensis</name>
    <dbReference type="NCBI Taxonomy" id="1091037"/>
    <lineage>
        <taxon>Bacteria</taxon>
        <taxon>Pseudomonadati</taxon>
        <taxon>Pseudomonadota</taxon>
        <taxon>Gammaproteobacteria</taxon>
        <taxon>Alteromonadales</taxon>
        <taxon>Alteromonadaceae</taxon>
        <taxon>Alishewanella</taxon>
    </lineage>
</organism>
<evidence type="ECO:0000256" key="1">
    <source>
        <dbReference type="SAM" id="SignalP"/>
    </source>
</evidence>
<keyword evidence="3" id="KW-1185">Reference proteome</keyword>
<accession>A0ABQ3KXV2</accession>
<dbReference type="Proteomes" id="UP000659697">
    <property type="component" value="Unassembled WGS sequence"/>
</dbReference>
<comment type="caution">
    <text evidence="2">The sequence shown here is derived from an EMBL/GenBank/DDBJ whole genome shotgun (WGS) entry which is preliminary data.</text>
</comment>
<evidence type="ECO:0000313" key="3">
    <source>
        <dbReference type="Proteomes" id="UP000659697"/>
    </source>
</evidence>